<evidence type="ECO:0000256" key="1">
    <source>
        <dbReference type="ARBA" id="ARBA00009179"/>
    </source>
</evidence>
<dbReference type="PANTHER" id="PTHR32060">
    <property type="entry name" value="TAIL-SPECIFIC PROTEASE"/>
    <property type="match status" value="1"/>
</dbReference>
<dbReference type="SMART" id="SM00245">
    <property type="entry name" value="TSPc"/>
    <property type="match status" value="1"/>
</dbReference>
<evidence type="ECO:0000256" key="7">
    <source>
        <dbReference type="SAM" id="SignalP"/>
    </source>
</evidence>
<dbReference type="GO" id="GO:0004252">
    <property type="term" value="F:serine-type endopeptidase activity"/>
    <property type="evidence" value="ECO:0007669"/>
    <property type="project" value="UniProtKB-EC"/>
</dbReference>
<dbReference type="OrthoDB" id="9812068at2"/>
<dbReference type="GO" id="GO:0030288">
    <property type="term" value="C:outer membrane-bounded periplasmic space"/>
    <property type="evidence" value="ECO:0007669"/>
    <property type="project" value="TreeGrafter"/>
</dbReference>
<feature type="region of interest" description="Disordered" evidence="6">
    <location>
        <begin position="621"/>
        <end position="651"/>
    </location>
</feature>
<dbReference type="Pfam" id="PF00595">
    <property type="entry name" value="PDZ"/>
    <property type="match status" value="1"/>
</dbReference>
<dbReference type="AlphaFoldDB" id="C7RT99"/>
<evidence type="ECO:0000256" key="5">
    <source>
        <dbReference type="RuleBase" id="RU004404"/>
    </source>
</evidence>
<evidence type="ECO:0000259" key="8">
    <source>
        <dbReference type="PROSITE" id="PS50106"/>
    </source>
</evidence>
<evidence type="ECO:0000256" key="4">
    <source>
        <dbReference type="ARBA" id="ARBA00022825"/>
    </source>
</evidence>
<keyword evidence="4 5" id="KW-0720">Serine protease</keyword>
<dbReference type="eggNOG" id="COG0793">
    <property type="taxonomic scope" value="Bacteria"/>
</dbReference>
<dbReference type="InterPro" id="IPR036034">
    <property type="entry name" value="PDZ_sf"/>
</dbReference>
<dbReference type="SMART" id="SM00228">
    <property type="entry name" value="PDZ"/>
    <property type="match status" value="1"/>
</dbReference>
<name>C7RT99_ACCRE</name>
<dbReference type="FunFam" id="3.90.226.10:FF:000090">
    <property type="entry name" value="Tail-specific protease"/>
    <property type="match status" value="1"/>
</dbReference>
<dbReference type="PANTHER" id="PTHR32060:SF22">
    <property type="entry name" value="CARBOXYL-TERMINAL-PROCESSING PEPTIDASE 3, CHLOROPLASTIC"/>
    <property type="match status" value="1"/>
</dbReference>
<protein>
    <submittedName>
        <fullName evidence="9">Carboxyl-terminal protease</fullName>
        <ecNumber evidence="9">3.4.21.102</ecNumber>
    </submittedName>
</protein>
<dbReference type="Pfam" id="PF03572">
    <property type="entry name" value="Peptidase_S41"/>
    <property type="match status" value="1"/>
</dbReference>
<dbReference type="InterPro" id="IPR040573">
    <property type="entry name" value="TSP_N"/>
</dbReference>
<dbReference type="STRING" id="522306.CAP2UW1_2751"/>
<evidence type="ECO:0000256" key="2">
    <source>
        <dbReference type="ARBA" id="ARBA00022670"/>
    </source>
</evidence>
<dbReference type="InterPro" id="IPR004447">
    <property type="entry name" value="Peptidase_S41A"/>
</dbReference>
<dbReference type="EC" id="3.4.21.102" evidence="9"/>
<dbReference type="SUPFAM" id="SSF50156">
    <property type="entry name" value="PDZ domain-like"/>
    <property type="match status" value="1"/>
</dbReference>
<dbReference type="Pfam" id="PF11818">
    <property type="entry name" value="DUF3340"/>
    <property type="match status" value="1"/>
</dbReference>
<dbReference type="CDD" id="cd07560">
    <property type="entry name" value="Peptidase_S41_CPP"/>
    <property type="match status" value="1"/>
</dbReference>
<keyword evidence="2 5" id="KW-0645">Protease</keyword>
<sequence length="716" mass="79078" precursor="true">MTKRALWLLVAWLVAAQAFARAPQGADMALLAPLPQQTQSALWSAQVLSRYHYRAAPLDDAMSERIFANYVEALDGEKNFFLQSDIDRFAGARTKLDDAILEQDLSIPFALFNLQRQRLAERVAYARELLKQKPDFTVKEGYPLSRKKAPWAKNEDEIRDLWRKRVKNDWLRLKLAGKDDAAIRATLDKRYENYLTRNVRMKSEDAFQVFMNAYSTAMDPHTSYLGPRAAEDFDISMRLSLVGIGAVLQERDEYTTIRELVPGGPAALSGRLKVGDRIIGVGQGARASVTDVLGWRIDDVVALIRGEKDTTVLLSVLPADAGPDGRPTLISLTRAKINIAAQAAKKSIIEARDGTTKRRIGVISLPTFYEDFDARRKGDANYKSATRDVARLLAELKKENVDGVVLDLRDNGGGSLSEAVDLTGLFIDTGPVVQQRNAQGQVRIEKDVHSGFAWTGPLAVLINRRSASASEIVAAAIQDYGRGLVIGETSYGKGTVQAMVDLNQIAKEEKARLGELKMTIAQFFRVNGGTTQLRGVSPDIALPSMTDPEEFGESSSENALPWTQIRAADFAPAGRVSALLPALRARHEVRVAKDRDFQYLLEDVAEFNALRKKNEISLNEAERRAERDRQEARQKLRAGKNEAGVRKASRQDDGLLASERALSADLAEEKENKKAKDVLLIESANILSDEIGLLKADTRLSAQVLPAANAAATRTR</sequence>
<dbReference type="SUPFAM" id="SSF52096">
    <property type="entry name" value="ClpP/crotonase"/>
    <property type="match status" value="1"/>
</dbReference>
<keyword evidence="7" id="KW-0732">Signal</keyword>
<comment type="similarity">
    <text evidence="1 5">Belongs to the peptidase S41A family.</text>
</comment>
<dbReference type="NCBIfam" id="TIGR00225">
    <property type="entry name" value="prc"/>
    <property type="match status" value="1"/>
</dbReference>
<dbReference type="CDD" id="cd06782">
    <property type="entry name" value="cpPDZ_CPP-like"/>
    <property type="match status" value="1"/>
</dbReference>
<dbReference type="Gene3D" id="2.30.42.10">
    <property type="match status" value="1"/>
</dbReference>
<feature type="chain" id="PRO_5002984171" evidence="7">
    <location>
        <begin position="21"/>
        <end position="716"/>
    </location>
</feature>
<dbReference type="Gene3D" id="3.90.226.10">
    <property type="entry name" value="2-enoyl-CoA Hydratase, Chain A, domain 1"/>
    <property type="match status" value="1"/>
</dbReference>
<dbReference type="InterPro" id="IPR020992">
    <property type="entry name" value="Tail_Prtase_C"/>
</dbReference>
<evidence type="ECO:0000313" key="9">
    <source>
        <dbReference type="EMBL" id="ACV36032.1"/>
    </source>
</evidence>
<dbReference type="InterPro" id="IPR005151">
    <property type="entry name" value="Tail-specific_protease"/>
</dbReference>
<dbReference type="KEGG" id="app:CAP2UW1_2751"/>
<dbReference type="InterPro" id="IPR001478">
    <property type="entry name" value="PDZ"/>
</dbReference>
<dbReference type="MEROPS" id="S41.001"/>
<dbReference type="EMBL" id="CP001715">
    <property type="protein sequence ID" value="ACV36032.1"/>
    <property type="molecule type" value="Genomic_DNA"/>
</dbReference>
<feature type="signal peptide" evidence="7">
    <location>
        <begin position="1"/>
        <end position="20"/>
    </location>
</feature>
<gene>
    <name evidence="9" type="ordered locus">CAP2UW1_2751</name>
</gene>
<organism evidence="9">
    <name type="scientific">Accumulibacter regalis</name>
    <dbReference type="NCBI Taxonomy" id="522306"/>
    <lineage>
        <taxon>Bacteria</taxon>
        <taxon>Pseudomonadati</taxon>
        <taxon>Pseudomonadota</taxon>
        <taxon>Betaproteobacteria</taxon>
        <taxon>Candidatus Accumulibacter</taxon>
    </lineage>
</organism>
<evidence type="ECO:0000256" key="6">
    <source>
        <dbReference type="SAM" id="MobiDB-lite"/>
    </source>
</evidence>
<accession>C7RT99</accession>
<dbReference type="InterPro" id="IPR029045">
    <property type="entry name" value="ClpP/crotonase-like_dom_sf"/>
</dbReference>
<dbReference type="PROSITE" id="PS50106">
    <property type="entry name" value="PDZ"/>
    <property type="match status" value="1"/>
</dbReference>
<dbReference type="GO" id="GO:0007165">
    <property type="term" value="P:signal transduction"/>
    <property type="evidence" value="ECO:0007669"/>
    <property type="project" value="TreeGrafter"/>
</dbReference>
<evidence type="ECO:0000256" key="3">
    <source>
        <dbReference type="ARBA" id="ARBA00022801"/>
    </source>
</evidence>
<keyword evidence="3 5" id="KW-0378">Hydrolase</keyword>
<reference evidence="9" key="1">
    <citation type="submission" date="2009-08" db="EMBL/GenBank/DDBJ databases">
        <authorList>
            <consortium name="US DOE Joint Genome Institute"/>
            <person name="Lucas S."/>
            <person name="Copeland A."/>
            <person name="Lapidus A."/>
            <person name="Glavina del Rio T."/>
            <person name="Dalin E."/>
            <person name="Tice H."/>
            <person name="Bruce D."/>
            <person name="Barry K."/>
            <person name="Pitluck S."/>
            <person name="Lowry S."/>
            <person name="Larimer F."/>
            <person name="Land M."/>
            <person name="Hauser L."/>
            <person name="Kyrpides N."/>
            <person name="Ivanova N."/>
            <person name="McMahon K.D."/>
            <person name="Hugenholtz P."/>
        </authorList>
    </citation>
    <scope>NUCLEOTIDE SEQUENCE</scope>
    <source>
        <strain evidence="9">UW-1</strain>
    </source>
</reference>
<dbReference type="GO" id="GO:0006508">
    <property type="term" value="P:proteolysis"/>
    <property type="evidence" value="ECO:0007669"/>
    <property type="project" value="UniProtKB-KW"/>
</dbReference>
<reference evidence="9" key="2">
    <citation type="submission" date="2009-09" db="EMBL/GenBank/DDBJ databases">
        <title>Complete sequence of chromosome of Candidatus Accumulibacter phosphatis clade IIA str. UW-1.</title>
        <authorList>
            <consortium name="US DOE Joint Genome Institute"/>
            <person name="Martin H.G."/>
            <person name="Ivanova N."/>
            <person name="Kunin V."/>
            <person name="Warnecke F."/>
            <person name="Barry K."/>
            <person name="He S."/>
            <person name="Salamov A."/>
            <person name="Szeto E."/>
            <person name="Dalin E."/>
            <person name="Pangilinan J.L."/>
            <person name="Lapidus A."/>
            <person name="Lowry S."/>
            <person name="Kyrpides N.C."/>
            <person name="McMahon K.D."/>
            <person name="Hugenholtz P."/>
        </authorList>
    </citation>
    <scope>NUCLEOTIDE SEQUENCE [LARGE SCALE GENOMIC DNA]</scope>
    <source>
        <strain evidence="9">UW-1</strain>
    </source>
</reference>
<feature type="domain" description="PDZ" evidence="8">
    <location>
        <begin position="234"/>
        <end position="319"/>
    </location>
</feature>
<dbReference type="HOGENOM" id="CLU_016199_1_0_4"/>
<dbReference type="Pfam" id="PF17804">
    <property type="entry name" value="TSP_NTD"/>
    <property type="match status" value="1"/>
</dbReference>
<proteinExistence type="inferred from homology"/>